<evidence type="ECO:0000256" key="2">
    <source>
        <dbReference type="SAM" id="MobiDB-lite"/>
    </source>
</evidence>
<evidence type="ECO:0000256" key="1">
    <source>
        <dbReference type="ARBA" id="ARBA00022679"/>
    </source>
</evidence>
<proteinExistence type="predicted"/>
<dbReference type="PANTHER" id="PTHR46401:SF2">
    <property type="entry name" value="GLYCOSYLTRANSFERASE WBBK-RELATED"/>
    <property type="match status" value="1"/>
</dbReference>
<name>A0A432MFG2_9BACT</name>
<keyword evidence="1 3" id="KW-0808">Transferase</keyword>
<keyword evidence="4" id="KW-1185">Reference proteome</keyword>
<accession>A0A432MFG2</accession>
<reference evidence="3 4" key="2">
    <citation type="submission" date="2019-01" db="EMBL/GenBank/DDBJ databases">
        <title>Tautonia sociabilis, a novel thermotolerant planctomycete of Isosphaeraceae family, isolated from a 4000 m deep subterranean habitat.</title>
        <authorList>
            <person name="Kovaleva O.L."/>
            <person name="Elcheninov A.G."/>
            <person name="Van Heerden E."/>
            <person name="Toshchakov S.V."/>
            <person name="Novikov A."/>
            <person name="Bonch-Osmolovskaya E.A."/>
            <person name="Kublanov I.V."/>
        </authorList>
    </citation>
    <scope>NUCLEOTIDE SEQUENCE [LARGE SCALE GENOMIC DNA]</scope>
    <source>
        <strain evidence="3 4">GM2012</strain>
    </source>
</reference>
<gene>
    <name evidence="3" type="ORF">TsocGM_19530</name>
</gene>
<dbReference type="Proteomes" id="UP000280296">
    <property type="component" value="Unassembled WGS sequence"/>
</dbReference>
<reference evidence="3 4" key="1">
    <citation type="submission" date="2018-12" db="EMBL/GenBank/DDBJ databases">
        <authorList>
            <person name="Toschakov S.V."/>
        </authorList>
    </citation>
    <scope>NUCLEOTIDE SEQUENCE [LARGE SCALE GENOMIC DNA]</scope>
    <source>
        <strain evidence="3 4">GM2012</strain>
    </source>
</reference>
<dbReference type="RefSeq" id="WP_126727143.1">
    <property type="nucleotide sequence ID" value="NZ_RYZH01000044.1"/>
</dbReference>
<dbReference type="Pfam" id="PF13692">
    <property type="entry name" value="Glyco_trans_1_4"/>
    <property type="match status" value="1"/>
</dbReference>
<protein>
    <submittedName>
        <fullName evidence="3">Glycosyltransferase family 1 protein</fullName>
    </submittedName>
</protein>
<evidence type="ECO:0000313" key="4">
    <source>
        <dbReference type="Proteomes" id="UP000280296"/>
    </source>
</evidence>
<dbReference type="OrthoDB" id="9797829at2"/>
<evidence type="ECO:0000313" key="3">
    <source>
        <dbReference type="EMBL" id="RUL84934.1"/>
    </source>
</evidence>
<comment type="caution">
    <text evidence="3">The sequence shown here is derived from an EMBL/GenBank/DDBJ whole genome shotgun (WGS) entry which is preliminary data.</text>
</comment>
<dbReference type="Gene3D" id="3.40.50.2000">
    <property type="entry name" value="Glycogen Phosphorylase B"/>
    <property type="match status" value="1"/>
</dbReference>
<dbReference type="EMBL" id="RYZH01000044">
    <property type="protein sequence ID" value="RUL84934.1"/>
    <property type="molecule type" value="Genomic_DNA"/>
</dbReference>
<dbReference type="GO" id="GO:0009103">
    <property type="term" value="P:lipopolysaccharide biosynthetic process"/>
    <property type="evidence" value="ECO:0007669"/>
    <property type="project" value="TreeGrafter"/>
</dbReference>
<feature type="region of interest" description="Disordered" evidence="2">
    <location>
        <begin position="449"/>
        <end position="477"/>
    </location>
</feature>
<organism evidence="3 4">
    <name type="scientific">Tautonia sociabilis</name>
    <dbReference type="NCBI Taxonomy" id="2080755"/>
    <lineage>
        <taxon>Bacteria</taxon>
        <taxon>Pseudomonadati</taxon>
        <taxon>Planctomycetota</taxon>
        <taxon>Planctomycetia</taxon>
        <taxon>Isosphaerales</taxon>
        <taxon>Isosphaeraceae</taxon>
        <taxon>Tautonia</taxon>
    </lineage>
</organism>
<dbReference type="PANTHER" id="PTHR46401">
    <property type="entry name" value="GLYCOSYLTRANSFERASE WBBK-RELATED"/>
    <property type="match status" value="1"/>
</dbReference>
<dbReference type="GO" id="GO:0016757">
    <property type="term" value="F:glycosyltransferase activity"/>
    <property type="evidence" value="ECO:0007669"/>
    <property type="project" value="TreeGrafter"/>
</dbReference>
<dbReference type="Gene3D" id="3.40.50.11090">
    <property type="match status" value="1"/>
</dbReference>
<dbReference type="SUPFAM" id="SSF53756">
    <property type="entry name" value="UDP-Glycosyltransferase/glycogen phosphorylase"/>
    <property type="match status" value="1"/>
</dbReference>
<dbReference type="AlphaFoldDB" id="A0A432MFG2"/>
<sequence>MAVKRIGIALPVLGISGGINIVLNWGAILARAGYRVELILPASATDAEIPFLPERDCRLLHVVALPEARRRRYHAAVATWWATIPWLADLEADHYAWFMQAVEGQFFGPHTPEQADFAELVSARMNVITTAHWLQRHVERHLSPEPRQTFCVVSGLDKELWRPMSREPLRPGGRPVRFLVEGPPTDPRKNVVQTVRMLEGLGLTYSWVGAIVDPDAVGPRCRRIEAKVPYRWMPSVYADSDVLVKASNSEGMFGPPLEMFATGGTSVSWDVQGAEEYMADRHNCRLTPMNSWPKLAEAALELAENPGLVRSLQERALATAEAWPTWEDQADQILHTIESLAPCDRSSLVRRVARTTFRGDAALDEARRRMAWLESEVARRDAQIAGLWAEADARGRAIEALQARLEANPLRRAARLVRRPARALLDAARPWIGRRALASYRDQIARAFRPKDQPLPAPEGTVAAALPAPAGEDRLAA</sequence>